<gene>
    <name evidence="2" type="ORF">NEE01_03760</name>
</gene>
<evidence type="ECO:0000256" key="1">
    <source>
        <dbReference type="SAM" id="SignalP"/>
    </source>
</evidence>
<comment type="caution">
    <text evidence="2">The sequence shown here is derived from an EMBL/GenBank/DDBJ whole genome shotgun (WGS) entry which is preliminary data.</text>
</comment>
<feature type="signal peptide" evidence="1">
    <location>
        <begin position="1"/>
        <end position="20"/>
    </location>
</feature>
<dbReference type="EMBL" id="JANFAV010000002">
    <property type="protein sequence ID" value="MCW6533892.1"/>
    <property type="molecule type" value="Genomic_DNA"/>
</dbReference>
<dbReference type="InterPro" id="IPR011042">
    <property type="entry name" value="6-blade_b-propeller_TolB-like"/>
</dbReference>
<name>A0AA41Z6S2_9SPHN</name>
<dbReference type="Proteomes" id="UP001165565">
    <property type="component" value="Unassembled WGS sequence"/>
</dbReference>
<accession>A0AA41Z6S2</accession>
<dbReference type="SUPFAM" id="SSF63829">
    <property type="entry name" value="Calcium-dependent phosphotriesterase"/>
    <property type="match status" value="1"/>
</dbReference>
<keyword evidence="1" id="KW-0732">Signal</keyword>
<evidence type="ECO:0000313" key="2">
    <source>
        <dbReference type="EMBL" id="MCW6533892.1"/>
    </source>
</evidence>
<reference evidence="2" key="1">
    <citation type="submission" date="2022-06" db="EMBL/GenBank/DDBJ databases">
        <title>Sphingomonas sp. nov. isolated from rhizosphere soil of tomato.</title>
        <authorList>
            <person name="Dong H."/>
            <person name="Gao R."/>
        </authorList>
    </citation>
    <scope>NUCLEOTIDE SEQUENCE</scope>
    <source>
        <strain evidence="2">MMSM24</strain>
    </source>
</reference>
<dbReference type="AlphaFoldDB" id="A0AA41Z6S2"/>
<evidence type="ECO:0000313" key="3">
    <source>
        <dbReference type="Proteomes" id="UP001165565"/>
    </source>
</evidence>
<dbReference type="Gene3D" id="2.120.10.30">
    <property type="entry name" value="TolB, C-terminal domain"/>
    <property type="match status" value="1"/>
</dbReference>
<feature type="chain" id="PRO_5041358077" description="Gluconolaconase" evidence="1">
    <location>
        <begin position="21"/>
        <end position="304"/>
    </location>
</feature>
<evidence type="ECO:0008006" key="4">
    <source>
        <dbReference type="Google" id="ProtNLM"/>
    </source>
</evidence>
<organism evidence="2 3">
    <name type="scientific">Sphingomonas lycopersici</name>
    <dbReference type="NCBI Taxonomy" id="2951807"/>
    <lineage>
        <taxon>Bacteria</taxon>
        <taxon>Pseudomonadati</taxon>
        <taxon>Pseudomonadota</taxon>
        <taxon>Alphaproteobacteria</taxon>
        <taxon>Sphingomonadales</taxon>
        <taxon>Sphingomonadaceae</taxon>
        <taxon>Sphingomonas</taxon>
    </lineage>
</organism>
<sequence>MGTMLKPIILAAAVWSIAIAAQPPGSPAIRIADRGVFPESLTASRNGTIFAGNVHKALIYRAAPRAAVATPWIALRPEEASRVMGLFADDRRNLLWACTYAPGPQGAKGPASIRAFDLATGKERRRYPFDGGCNDMTVAPDGTVYATDFAGGRVLRLRPGAEAFTVIAADPALASADGIALLDDDALLVNTFRGGKLFRIATDSSDGPATVQPITLSQPLERPDGMRAIGRNRFALAEGGGRIDELIVTGDRAAVRTIAEGLPKNPTSVAVLGKRAIVSTADFSLLGQAGADAIETSLQQIPFP</sequence>
<proteinExistence type="predicted"/>
<protein>
    <recommendedName>
        <fullName evidence="4">Gluconolaconase</fullName>
    </recommendedName>
</protein>
<keyword evidence="3" id="KW-1185">Reference proteome</keyword>